<evidence type="ECO:0000313" key="2">
    <source>
        <dbReference type="Proteomes" id="UP000019489"/>
    </source>
</evidence>
<dbReference type="Proteomes" id="UP000019489">
    <property type="component" value="Unassembled WGS sequence"/>
</dbReference>
<dbReference type="EMBL" id="AWSA01000028">
    <property type="protein sequence ID" value="EWT01096.1"/>
    <property type="molecule type" value="Genomic_DNA"/>
</dbReference>
<dbReference type="CDD" id="cd15482">
    <property type="entry name" value="Sialidase_non-viral"/>
    <property type="match status" value="2"/>
</dbReference>
<dbReference type="eggNOG" id="COG4409">
    <property type="taxonomic scope" value="Bacteria"/>
</dbReference>
<dbReference type="InterPro" id="IPR036278">
    <property type="entry name" value="Sialidase_sf"/>
</dbReference>
<evidence type="ECO:0000313" key="1">
    <source>
        <dbReference type="EMBL" id="EWT01096.1"/>
    </source>
</evidence>
<keyword evidence="2" id="KW-1185">Reference proteome</keyword>
<evidence type="ECO:0008006" key="3">
    <source>
        <dbReference type="Google" id="ProtNLM"/>
    </source>
</evidence>
<dbReference type="SUPFAM" id="SSF50939">
    <property type="entry name" value="Sialidases"/>
    <property type="match status" value="2"/>
</dbReference>
<sequence length="453" mass="47114">MPPAAANAAATPANVDVSQRHLNESEEAVAVNPTNPDNIVIVTNVGHREAGLTAGMFEAASFDGGQTWTTKLIGLGAGDPLGDSCCDPSLSFDQYGNLFMTYLYQVEDTVPIALSTDGGLSFSVMANISKSDLPPKKGAGDSRGLFRFVDQPTITSGAGQVWVVFNAGGPIVATGAPVSGLGRVGTFVPVEVVPGTNNCTYGDVAIGPNGQVMQACNLTESGQGGGKIFVNVDPDGVGPAGFGDRIFVTETHVGGYDFLPAQPDRSVDAEVGLAWDRTGGPHHGRVSMVYTRETKNESDDTDVYVRHSDDGGATWSAQTRVNDDATQNSQFLPKIALDQSTGDLAVVWYDARNDQGSGAPGDTDGLNNDDAQFWGAFSTDGGNTFGPNRQISAGTSNSRDSGNGIDYGDYSGLAFDHGLAHPVWSDNSNSTGNNPDGALHQLDIYTAVLPAAG</sequence>
<protein>
    <recommendedName>
        <fullName evidence="3">Exo-alpha-sialidase</fullName>
    </recommendedName>
</protein>
<dbReference type="AlphaFoldDB" id="W9G4P4"/>
<name>W9G4P4_9MICO</name>
<comment type="caution">
    <text evidence="1">The sequence shown here is derived from an EMBL/GenBank/DDBJ whole genome shotgun (WGS) entry which is preliminary data.</text>
</comment>
<proteinExistence type="predicted"/>
<dbReference type="STRING" id="1386089.N865_11555"/>
<dbReference type="Gene3D" id="2.120.10.10">
    <property type="match status" value="1"/>
</dbReference>
<dbReference type="PATRIC" id="fig|1386089.3.peg.2647"/>
<organism evidence="1 2">
    <name type="scientific">Intrasporangium oryzae NRRL B-24470</name>
    <dbReference type="NCBI Taxonomy" id="1386089"/>
    <lineage>
        <taxon>Bacteria</taxon>
        <taxon>Bacillati</taxon>
        <taxon>Actinomycetota</taxon>
        <taxon>Actinomycetes</taxon>
        <taxon>Micrococcales</taxon>
        <taxon>Intrasporangiaceae</taxon>
        <taxon>Intrasporangium</taxon>
    </lineage>
</organism>
<reference evidence="1 2" key="1">
    <citation type="submission" date="2013-08" db="EMBL/GenBank/DDBJ databases">
        <title>Intrasporangium oryzae NRRL B-24470.</title>
        <authorList>
            <person name="Liu H."/>
            <person name="Wang G."/>
        </authorList>
    </citation>
    <scope>NUCLEOTIDE SEQUENCE [LARGE SCALE GENOMIC DNA]</scope>
    <source>
        <strain evidence="1 2">NRRL B-24470</strain>
    </source>
</reference>
<gene>
    <name evidence="1" type="ORF">N865_11555</name>
</gene>
<accession>W9G4P4</accession>